<evidence type="ECO:0000313" key="2">
    <source>
        <dbReference type="EMBL" id="SCF41126.1"/>
    </source>
</evidence>
<dbReference type="EMBL" id="FMCT01000011">
    <property type="protein sequence ID" value="SCF41126.1"/>
    <property type="molecule type" value="Genomic_DNA"/>
</dbReference>
<dbReference type="STRING" id="47853.TK50_06150"/>
<organism evidence="2 3">
    <name type="scientific">Micromonospora carbonacea</name>
    <dbReference type="NCBI Taxonomy" id="47853"/>
    <lineage>
        <taxon>Bacteria</taxon>
        <taxon>Bacillati</taxon>
        <taxon>Actinomycetota</taxon>
        <taxon>Actinomycetes</taxon>
        <taxon>Micromonosporales</taxon>
        <taxon>Micromonosporaceae</taxon>
        <taxon>Micromonospora</taxon>
    </lineage>
</organism>
<feature type="compositionally biased region" description="Basic and acidic residues" evidence="1">
    <location>
        <begin position="198"/>
        <end position="289"/>
    </location>
</feature>
<dbReference type="Proteomes" id="UP000183585">
    <property type="component" value="Unassembled WGS sequence"/>
</dbReference>
<feature type="region of interest" description="Disordered" evidence="1">
    <location>
        <begin position="342"/>
        <end position="372"/>
    </location>
</feature>
<feature type="region of interest" description="Disordered" evidence="1">
    <location>
        <begin position="162"/>
        <end position="306"/>
    </location>
</feature>
<keyword evidence="3" id="KW-1185">Reference proteome</keyword>
<reference evidence="3" key="1">
    <citation type="submission" date="2016-06" db="EMBL/GenBank/DDBJ databases">
        <authorList>
            <person name="Varghese N."/>
            <person name="Submissions Spin"/>
        </authorList>
    </citation>
    <scope>NUCLEOTIDE SEQUENCE [LARGE SCALE GENOMIC DNA]</scope>
    <source>
        <strain evidence="3">DSM 43168</strain>
    </source>
</reference>
<name>A0A1C5A7I9_9ACTN</name>
<protein>
    <submittedName>
        <fullName evidence="2">Uncharacterized protein</fullName>
    </submittedName>
</protein>
<accession>A0A1C5A7I9</accession>
<evidence type="ECO:0000313" key="3">
    <source>
        <dbReference type="Proteomes" id="UP000183585"/>
    </source>
</evidence>
<gene>
    <name evidence="2" type="ORF">GA0070563_111250</name>
</gene>
<evidence type="ECO:0000256" key="1">
    <source>
        <dbReference type="SAM" id="MobiDB-lite"/>
    </source>
</evidence>
<proteinExistence type="predicted"/>
<dbReference type="RefSeq" id="WP_074476733.1">
    <property type="nucleotide sequence ID" value="NZ_FMCT01000011.1"/>
</dbReference>
<dbReference type="AlphaFoldDB" id="A0A1C5A7I9"/>
<sequence length="372" mass="39807">MPLPQDLLRRLYTEPPEAFVATRDAAVAEARRAGDPATAREIARLRRPTVAAWLVNLLALRRPELVADLTQLAEALRAAQRDLRGPRLRELSGQRRAAVAALVAEARRLAADAGQPAGKLPLGEVEATLNAALSDAEVAGQVRSGRLLRAASYAGFGEVPRPQLRLVTGGEEPPPTGPTAGPGRRAADRRTGRAGRTGRADQADRKAGHAAHADQAAREADHAAREADHAAREDDRAERAVRKAGRAGRDAARATREAEQAERADRARQRRALERELTRARADQERAEAELAGAAEAEHDGGEELAGIERALAELERRRARAEQELSRRKLARRAAERAVTAARRRTGEVEGAIEAVDAEDGAAAEGPGGAD</sequence>